<dbReference type="InterPro" id="IPR001991">
    <property type="entry name" value="Na-dicarboxylate_symporter"/>
</dbReference>
<dbReference type="InterPro" id="IPR036458">
    <property type="entry name" value="Na:dicarbo_symporter_sf"/>
</dbReference>
<dbReference type="STRING" id="1317117.ATO7_10152"/>
<evidence type="ECO:0000256" key="1">
    <source>
        <dbReference type="ARBA" id="ARBA00004141"/>
    </source>
</evidence>
<evidence type="ECO:0000313" key="8">
    <source>
        <dbReference type="Proteomes" id="UP000192342"/>
    </source>
</evidence>
<comment type="subcellular location">
    <subcellularLocation>
        <location evidence="1">Membrane</location>
        <topology evidence="1">Multi-pass membrane protein</topology>
    </subcellularLocation>
</comment>
<dbReference type="PANTHER" id="PTHR11958:SF63">
    <property type="entry name" value="AMINO ACID TRANSPORTER"/>
    <property type="match status" value="1"/>
</dbReference>
<reference evidence="7 8" key="1">
    <citation type="submission" date="2013-04" db="EMBL/GenBank/DDBJ databases">
        <title>Oceanococcus atlanticus 22II-S10r2 Genome Sequencing.</title>
        <authorList>
            <person name="Lai Q."/>
            <person name="Li G."/>
            <person name="Shao Z."/>
        </authorList>
    </citation>
    <scope>NUCLEOTIDE SEQUENCE [LARGE SCALE GENOMIC DNA]</scope>
    <source>
        <strain evidence="7 8">22II-S10r2</strain>
    </source>
</reference>
<evidence type="ECO:0000256" key="5">
    <source>
        <dbReference type="ARBA" id="ARBA00023136"/>
    </source>
</evidence>
<evidence type="ECO:0000256" key="4">
    <source>
        <dbReference type="ARBA" id="ARBA00022989"/>
    </source>
</evidence>
<keyword evidence="2" id="KW-0813">Transport</keyword>
<feature type="transmembrane region" description="Helical" evidence="6">
    <location>
        <begin position="187"/>
        <end position="204"/>
    </location>
</feature>
<feature type="transmembrane region" description="Helical" evidence="6">
    <location>
        <begin position="97"/>
        <end position="120"/>
    </location>
</feature>
<name>A0A1Y1SEH2_9GAMM</name>
<feature type="transmembrane region" description="Helical" evidence="6">
    <location>
        <begin position="404"/>
        <end position="424"/>
    </location>
</feature>
<keyword evidence="3 6" id="KW-0812">Transmembrane</keyword>
<feature type="transmembrane region" description="Helical" evidence="6">
    <location>
        <begin position="368"/>
        <end position="397"/>
    </location>
</feature>
<dbReference type="GO" id="GO:0015293">
    <property type="term" value="F:symporter activity"/>
    <property type="evidence" value="ECO:0007669"/>
    <property type="project" value="InterPro"/>
</dbReference>
<dbReference type="AlphaFoldDB" id="A0A1Y1SEH2"/>
<dbReference type="PANTHER" id="PTHR11958">
    <property type="entry name" value="SODIUM/DICARBOXYLATE SYMPORTER-RELATED"/>
    <property type="match status" value="1"/>
</dbReference>
<gene>
    <name evidence="7" type="ORF">ATO7_10152</name>
</gene>
<comment type="caution">
    <text evidence="7">The sequence shown here is derived from an EMBL/GenBank/DDBJ whole genome shotgun (WGS) entry which is preliminary data.</text>
</comment>
<dbReference type="PRINTS" id="PR00173">
    <property type="entry name" value="EDTRNSPORT"/>
</dbReference>
<dbReference type="Proteomes" id="UP000192342">
    <property type="component" value="Unassembled WGS sequence"/>
</dbReference>
<accession>A0A1Y1SEH2</accession>
<evidence type="ECO:0000313" key="7">
    <source>
        <dbReference type="EMBL" id="ORE87396.1"/>
    </source>
</evidence>
<feature type="transmembrane region" description="Helical" evidence="6">
    <location>
        <begin position="61"/>
        <end position="85"/>
    </location>
</feature>
<protein>
    <submittedName>
        <fullName evidence="7">Sodium:dicarboxylate symporter</fullName>
    </submittedName>
</protein>
<keyword evidence="8" id="KW-1185">Reference proteome</keyword>
<dbReference type="SUPFAM" id="SSF118215">
    <property type="entry name" value="Proton glutamate symport protein"/>
    <property type="match status" value="1"/>
</dbReference>
<dbReference type="OrthoDB" id="9766690at2"/>
<evidence type="ECO:0000256" key="2">
    <source>
        <dbReference type="ARBA" id="ARBA00022448"/>
    </source>
</evidence>
<proteinExistence type="predicted"/>
<dbReference type="InterPro" id="IPR050746">
    <property type="entry name" value="DAACS"/>
</dbReference>
<feature type="transmembrane region" description="Helical" evidence="6">
    <location>
        <begin position="257"/>
        <end position="283"/>
    </location>
</feature>
<feature type="transmembrane region" description="Helical" evidence="6">
    <location>
        <begin position="21"/>
        <end position="41"/>
    </location>
</feature>
<evidence type="ECO:0000256" key="6">
    <source>
        <dbReference type="SAM" id="Phobius"/>
    </source>
</evidence>
<dbReference type="Pfam" id="PF00375">
    <property type="entry name" value="SDF"/>
    <property type="match status" value="1"/>
</dbReference>
<sequence length="456" mass="47077">MPYTADSLLQLRSMKDFKITLWILVGLVAGGILGEALYQIYDGQVPGGWLSGLSVVGNTVFMGLLKMILVPLITASVIVGVNAIGDPNKLGRVGGWTVTYYFGTMLVAVITGLILVSLIAPGDPSGQGTGLGLDVLSSGEQAYAAESGEKRARVEATGASGLGGALMNLIGQLIPSNPLGAAADFKLLPVIAFSIILGISLAAGGEKTRPVVVFFEALLDAVMRLVDWILRLAPIGVFALVAWSVARIGLGSLFGPLAAYVATVIGGLLVHALITLPLVLWLFTRYSPWRFAVGMRPALLTAFGTDSSSATLPVTMEAAEASGCSRRASRFVLPLGATINMDGTALYEAVAVVFLFQAYGIDLGTTELILIAVTATLAAIGAAGIPSAGLVTMVIVVEAVNSSLAALPGTSTLPIAAVGLILGIDRLLDMCRTTVNVWGDAVGARIITRLTPDQAG</sequence>
<dbReference type="GO" id="GO:0016020">
    <property type="term" value="C:membrane"/>
    <property type="evidence" value="ECO:0007669"/>
    <property type="project" value="UniProtKB-SubCell"/>
</dbReference>
<dbReference type="EMBL" id="AQQV01000002">
    <property type="protein sequence ID" value="ORE87396.1"/>
    <property type="molecule type" value="Genomic_DNA"/>
</dbReference>
<keyword evidence="5 6" id="KW-0472">Membrane</keyword>
<dbReference type="Gene3D" id="1.10.3860.10">
    <property type="entry name" value="Sodium:dicarboxylate symporter"/>
    <property type="match status" value="1"/>
</dbReference>
<keyword evidence="4 6" id="KW-1133">Transmembrane helix</keyword>
<organism evidence="7 8">
    <name type="scientific">Oceanococcus atlanticus</name>
    <dbReference type="NCBI Taxonomy" id="1317117"/>
    <lineage>
        <taxon>Bacteria</taxon>
        <taxon>Pseudomonadati</taxon>
        <taxon>Pseudomonadota</taxon>
        <taxon>Gammaproteobacteria</taxon>
        <taxon>Chromatiales</taxon>
        <taxon>Oceanococcaceae</taxon>
        <taxon>Oceanococcus</taxon>
    </lineage>
</organism>
<evidence type="ECO:0000256" key="3">
    <source>
        <dbReference type="ARBA" id="ARBA00022692"/>
    </source>
</evidence>
<feature type="transmembrane region" description="Helical" evidence="6">
    <location>
        <begin position="225"/>
        <end position="245"/>
    </location>
</feature>